<evidence type="ECO:0000313" key="1">
    <source>
        <dbReference type="EMBL" id="KAJ8125389.1"/>
    </source>
</evidence>
<dbReference type="Proteomes" id="UP001153332">
    <property type="component" value="Unassembled WGS sequence"/>
</dbReference>
<name>A0ACC2JD15_9PEZI</name>
<organism evidence="1 2">
    <name type="scientific">Lasiodiplodia mahajangana</name>
    <dbReference type="NCBI Taxonomy" id="1108764"/>
    <lineage>
        <taxon>Eukaryota</taxon>
        <taxon>Fungi</taxon>
        <taxon>Dikarya</taxon>
        <taxon>Ascomycota</taxon>
        <taxon>Pezizomycotina</taxon>
        <taxon>Dothideomycetes</taxon>
        <taxon>Dothideomycetes incertae sedis</taxon>
        <taxon>Botryosphaeriales</taxon>
        <taxon>Botryosphaeriaceae</taxon>
        <taxon>Lasiodiplodia</taxon>
    </lineage>
</organism>
<gene>
    <name evidence="1" type="ORF">O1611_g8250</name>
</gene>
<evidence type="ECO:0000313" key="2">
    <source>
        <dbReference type="Proteomes" id="UP001153332"/>
    </source>
</evidence>
<dbReference type="EMBL" id="JAPUUL010002391">
    <property type="protein sequence ID" value="KAJ8125389.1"/>
    <property type="molecule type" value="Genomic_DNA"/>
</dbReference>
<keyword evidence="2" id="KW-1185">Reference proteome</keyword>
<protein>
    <submittedName>
        <fullName evidence="1">Uncharacterized protein</fullName>
    </submittedName>
</protein>
<sequence>MHGSRGVLVWLLGIAAVTTASPHGGSGGHGKDNDGLGHGGGGSRHGHGNHGFGHHNPGRPNAAFNNDKGDPNYFAYGTTTTTTWSSTTTTTNYDDYSFTKFPGNSHGGGFGGHGHGGRPPFGFGKPGMEFGDPDGSNYGFGVESATTTSTTVTPSYTYDPSFTGIPERGGHRGHGGFGEGACGFGGHFGAPGENMNRPTLAGAAIDPTTTTTSTSTSTSSWTTPTFKSMGGNTPQGNEFGGKRLKMSGKKQGGN</sequence>
<comment type="caution">
    <text evidence="1">The sequence shown here is derived from an EMBL/GenBank/DDBJ whole genome shotgun (WGS) entry which is preliminary data.</text>
</comment>
<reference evidence="1" key="1">
    <citation type="submission" date="2022-12" db="EMBL/GenBank/DDBJ databases">
        <title>Genome Sequence of Lasiodiplodia mahajangana.</title>
        <authorList>
            <person name="Buettner E."/>
        </authorList>
    </citation>
    <scope>NUCLEOTIDE SEQUENCE</scope>
    <source>
        <strain evidence="1">VT137</strain>
    </source>
</reference>
<proteinExistence type="predicted"/>
<accession>A0ACC2JD15</accession>